<keyword evidence="7" id="KW-0812">Transmembrane</keyword>
<evidence type="ECO:0000256" key="1">
    <source>
        <dbReference type="ARBA" id="ARBA00004141"/>
    </source>
</evidence>
<dbReference type="InterPro" id="IPR006029">
    <property type="entry name" value="Neurotrans-gated_channel_TM"/>
</dbReference>
<evidence type="ECO:0000259" key="8">
    <source>
        <dbReference type="Pfam" id="PF02932"/>
    </source>
</evidence>
<evidence type="ECO:0000256" key="3">
    <source>
        <dbReference type="ARBA" id="ARBA00022448"/>
    </source>
</evidence>
<evidence type="ECO:0000256" key="5">
    <source>
        <dbReference type="ARBA" id="ARBA00023065"/>
    </source>
</evidence>
<organism evidence="9 10">
    <name type="scientific">Cordylochernes scorpioides</name>
    <dbReference type="NCBI Taxonomy" id="51811"/>
    <lineage>
        <taxon>Eukaryota</taxon>
        <taxon>Metazoa</taxon>
        <taxon>Ecdysozoa</taxon>
        <taxon>Arthropoda</taxon>
        <taxon>Chelicerata</taxon>
        <taxon>Arachnida</taxon>
        <taxon>Pseudoscorpiones</taxon>
        <taxon>Cheliferoidea</taxon>
        <taxon>Chernetidae</taxon>
        <taxon>Cordylochernes</taxon>
    </lineage>
</organism>
<feature type="domain" description="Neurotransmitter-gated ion-channel transmembrane" evidence="8">
    <location>
        <begin position="313"/>
        <end position="397"/>
    </location>
</feature>
<evidence type="ECO:0000256" key="2">
    <source>
        <dbReference type="ARBA" id="ARBA00004236"/>
    </source>
</evidence>
<evidence type="ECO:0000313" key="10">
    <source>
        <dbReference type="Proteomes" id="UP001235939"/>
    </source>
</evidence>
<dbReference type="Pfam" id="PF02932">
    <property type="entry name" value="Neur_chan_memb"/>
    <property type="match status" value="1"/>
</dbReference>
<dbReference type="InterPro" id="IPR036734">
    <property type="entry name" value="Neur_chan_lig-bd_sf"/>
</dbReference>
<keyword evidence="7" id="KW-0472">Membrane</keyword>
<keyword evidence="5" id="KW-0406">Ion transport</keyword>
<proteinExistence type="predicted"/>
<feature type="transmembrane region" description="Helical" evidence="7">
    <location>
        <begin position="309"/>
        <end position="330"/>
    </location>
</feature>
<keyword evidence="10" id="KW-1185">Reference proteome</keyword>
<accession>A0ABY6LLL4</accession>
<name>A0ABY6LLL4_9ARAC</name>
<dbReference type="InterPro" id="IPR038050">
    <property type="entry name" value="Neuro_actylchol_rec"/>
</dbReference>
<dbReference type="InterPro" id="IPR006201">
    <property type="entry name" value="Neur_channel"/>
</dbReference>
<evidence type="ECO:0000313" key="9">
    <source>
        <dbReference type="EMBL" id="UYV80600.1"/>
    </source>
</evidence>
<evidence type="ECO:0000256" key="4">
    <source>
        <dbReference type="ARBA" id="ARBA00022475"/>
    </source>
</evidence>
<keyword evidence="4" id="KW-1003">Cell membrane</keyword>
<dbReference type="PANTHER" id="PTHR18945">
    <property type="entry name" value="NEUROTRANSMITTER GATED ION CHANNEL"/>
    <property type="match status" value="1"/>
</dbReference>
<keyword evidence="7" id="KW-1133">Transmembrane helix</keyword>
<comment type="subcellular location">
    <subcellularLocation>
        <location evidence="2">Cell membrane</location>
    </subcellularLocation>
    <subcellularLocation>
        <location evidence="1">Membrane</location>
        <topology evidence="1">Multi-pass membrane protein</topology>
    </subcellularLocation>
</comment>
<protein>
    <submittedName>
        <fullName evidence="9">GLRA3</fullName>
    </submittedName>
</protein>
<feature type="transmembrane region" description="Helical" evidence="7">
    <location>
        <begin position="371"/>
        <end position="394"/>
    </location>
</feature>
<reference evidence="9 10" key="1">
    <citation type="submission" date="2022-01" db="EMBL/GenBank/DDBJ databases">
        <title>A chromosomal length assembly of Cordylochernes scorpioides.</title>
        <authorList>
            <person name="Zeh D."/>
            <person name="Zeh J."/>
        </authorList>
    </citation>
    <scope>NUCLEOTIDE SEQUENCE [LARGE SCALE GENOMIC DNA]</scope>
    <source>
        <strain evidence="9">IN4F17</strain>
        <tissue evidence="9">Whole Body</tissue>
    </source>
</reference>
<dbReference type="SUPFAM" id="SSF90112">
    <property type="entry name" value="Neurotransmitter-gated ion-channel transmembrane pore"/>
    <property type="match status" value="1"/>
</dbReference>
<dbReference type="EMBL" id="CP092881">
    <property type="protein sequence ID" value="UYV80600.1"/>
    <property type="molecule type" value="Genomic_DNA"/>
</dbReference>
<keyword evidence="3" id="KW-0813">Transport</keyword>
<evidence type="ECO:0000256" key="7">
    <source>
        <dbReference type="SAM" id="Phobius"/>
    </source>
</evidence>
<dbReference type="InterPro" id="IPR006028">
    <property type="entry name" value="GABAA/Glycine_rcpt"/>
</dbReference>
<dbReference type="InterPro" id="IPR036719">
    <property type="entry name" value="Neuro-gated_channel_TM_sf"/>
</dbReference>
<dbReference type="Proteomes" id="UP001235939">
    <property type="component" value="Chromosome 19"/>
</dbReference>
<dbReference type="Gene3D" id="1.20.58.390">
    <property type="entry name" value="Neurotransmitter-gated ion-channel transmembrane domain"/>
    <property type="match status" value="1"/>
</dbReference>
<dbReference type="CDD" id="cd19049">
    <property type="entry name" value="LGIC_TM_anion"/>
    <property type="match status" value="1"/>
</dbReference>
<dbReference type="PRINTS" id="PR00253">
    <property type="entry name" value="GABAARECEPTR"/>
</dbReference>
<keyword evidence="6" id="KW-0407">Ion channel</keyword>
<gene>
    <name evidence="9" type="ORF">LAZ67_19000909</name>
</gene>
<dbReference type="Gene3D" id="2.70.170.10">
    <property type="entry name" value="Neurotransmitter-gated ion-channel ligand-binding domain"/>
    <property type="match status" value="1"/>
</dbReference>
<sequence length="427" mass="49696">MGFRSGDRVGQFIRAISWFLRKVSTTPAICGIVIFIRDDAQFELVPLIFEKFRMSSGVTVKLQQELWALVRFLEAPDGFSSGNLLDVRVRRSLAWNAVASQDFRLMELLERAIVSPMAYSLVLGSIQHRHYSYDYSLHMYFDDTWKDRRLKLGCFRATRPVVLPDTLTARLWMPDVYFENTKAGDLFKLSVPNSVVKILPDHSLYRSSRSYKLYMERLQRQQEYKPRPSFLTELSHNYSYPDDQVRVQFIDGHRTPMKGIPAVQIIHQPKLPQFQLVKVRTDSHTDLWESGNFTMLTVYFEFDRELGSYLVNTYVPSGMVVILSWLSFWLDVNAVPARVTLGVTSLLTVATQMVNARKNLPPVAYTNALDMWLFMCLNSVFLSIVEYGLSYYVCHYSTFSFRLPLQALKNFIRKLRNRHPQKKDIEK</sequence>
<evidence type="ECO:0000256" key="6">
    <source>
        <dbReference type="ARBA" id="ARBA00023303"/>
    </source>
</evidence>
<dbReference type="SUPFAM" id="SSF63712">
    <property type="entry name" value="Nicotinic receptor ligand binding domain-like"/>
    <property type="match status" value="1"/>
</dbReference>